<accession>A0A1A9WQ83</accession>
<keyword evidence="1" id="KW-0472">Membrane</keyword>
<name>A0A1A9WQ83_9MUSC</name>
<protein>
    <submittedName>
        <fullName evidence="2">Uncharacterized protein</fullName>
    </submittedName>
</protein>
<feature type="transmembrane region" description="Helical" evidence="1">
    <location>
        <begin position="21"/>
        <end position="43"/>
    </location>
</feature>
<feature type="transmembrane region" description="Helical" evidence="1">
    <location>
        <begin position="63"/>
        <end position="87"/>
    </location>
</feature>
<dbReference type="AlphaFoldDB" id="A0A1A9WQ83"/>
<reference evidence="3" key="1">
    <citation type="submission" date="2014-03" db="EMBL/GenBank/DDBJ databases">
        <authorList>
            <person name="Aksoy S."/>
            <person name="Warren W."/>
            <person name="Wilson R.K."/>
        </authorList>
    </citation>
    <scope>NUCLEOTIDE SEQUENCE [LARGE SCALE GENOMIC DNA]</scope>
    <source>
        <strain evidence="3">IAEA</strain>
    </source>
</reference>
<organism evidence="2 3">
    <name type="scientific">Glossina brevipalpis</name>
    <dbReference type="NCBI Taxonomy" id="37001"/>
    <lineage>
        <taxon>Eukaryota</taxon>
        <taxon>Metazoa</taxon>
        <taxon>Ecdysozoa</taxon>
        <taxon>Arthropoda</taxon>
        <taxon>Hexapoda</taxon>
        <taxon>Insecta</taxon>
        <taxon>Pterygota</taxon>
        <taxon>Neoptera</taxon>
        <taxon>Endopterygota</taxon>
        <taxon>Diptera</taxon>
        <taxon>Brachycera</taxon>
        <taxon>Muscomorpha</taxon>
        <taxon>Hippoboscoidea</taxon>
        <taxon>Glossinidae</taxon>
        <taxon>Glossina</taxon>
    </lineage>
</organism>
<dbReference type="VEuPathDB" id="VectorBase:GBRI027945"/>
<sequence>MKDKQNKRSNVIVATVSADTEGLIFLGVFIQLVIFQSSFTYHYHITKLKYHLGCNNSSIYQANSFKCLLSCVPLLVIMLGYNVMVLLRASDRLWLNAKYSNPYRFLRLLVPKYTCSTALNVPDIALLFPPPAKFGICIKSSSYSLYYFTMPEEGIG</sequence>
<dbReference type="Proteomes" id="UP000091820">
    <property type="component" value="Unassembled WGS sequence"/>
</dbReference>
<dbReference type="EnsemblMetazoa" id="GBRI027945-RA">
    <property type="protein sequence ID" value="GBRI027945-PA"/>
    <property type="gene ID" value="GBRI027945"/>
</dbReference>
<evidence type="ECO:0000313" key="2">
    <source>
        <dbReference type="EnsemblMetazoa" id="GBRI027945-PA"/>
    </source>
</evidence>
<evidence type="ECO:0000256" key="1">
    <source>
        <dbReference type="SAM" id="Phobius"/>
    </source>
</evidence>
<keyword evidence="1" id="KW-0812">Transmembrane</keyword>
<proteinExistence type="predicted"/>
<evidence type="ECO:0000313" key="3">
    <source>
        <dbReference type="Proteomes" id="UP000091820"/>
    </source>
</evidence>
<keyword evidence="3" id="KW-1185">Reference proteome</keyword>
<keyword evidence="1" id="KW-1133">Transmembrane helix</keyword>
<reference evidence="2" key="2">
    <citation type="submission" date="2020-05" db="UniProtKB">
        <authorList>
            <consortium name="EnsemblMetazoa"/>
        </authorList>
    </citation>
    <scope>IDENTIFICATION</scope>
    <source>
        <strain evidence="2">IAEA</strain>
    </source>
</reference>